<evidence type="ECO:0008006" key="4">
    <source>
        <dbReference type="Google" id="ProtNLM"/>
    </source>
</evidence>
<sequence>MRPPPLTVRSRASSTGEWSEDEERDELLHRAQALLRPEGTDSWDAVCISDLHFTIPGCHAYFPPESLEPTLAAIKTLVATARPKQLLILGDLFHGAVQIPHAFDADEAPPTGDEPLTSLQLVETVFRHLNGLGVPLMELRARWGAAYPHVHRYNADLLMLTAGAQPPREGSVHPRASPSPPEHEGGFSDGAVAGAAGGEASPPRTPEGEPRSAAQFQGAPERFCFVTHDAAHPVWVSHHPQSVDRFLRGNRRFLRSLIPEGSYLVAGHVHMMRHHPAEGLASTGCFNSHSEETFDPLTYVRIREEPAPGPEGARFVVMAHRRDGAPYATPPEQAVEFESTLRRPSAISSPAP</sequence>
<comment type="caution">
    <text evidence="2">The sequence shown here is derived from an EMBL/GenBank/DDBJ whole genome shotgun (WGS) entry which is preliminary data.</text>
</comment>
<gene>
    <name evidence="2" type="ORF">PAPYR_7327</name>
</gene>
<evidence type="ECO:0000313" key="2">
    <source>
        <dbReference type="EMBL" id="KAJ4457253.1"/>
    </source>
</evidence>
<dbReference type="SUPFAM" id="SSF56300">
    <property type="entry name" value="Metallo-dependent phosphatases"/>
    <property type="match status" value="1"/>
</dbReference>
<feature type="region of interest" description="Disordered" evidence="1">
    <location>
        <begin position="325"/>
        <end position="352"/>
    </location>
</feature>
<dbReference type="EMBL" id="JAPMOS010000051">
    <property type="protein sequence ID" value="KAJ4457253.1"/>
    <property type="molecule type" value="Genomic_DNA"/>
</dbReference>
<feature type="region of interest" description="Disordered" evidence="1">
    <location>
        <begin position="1"/>
        <end position="24"/>
    </location>
</feature>
<evidence type="ECO:0000256" key="1">
    <source>
        <dbReference type="SAM" id="MobiDB-lite"/>
    </source>
</evidence>
<feature type="compositionally biased region" description="Low complexity" evidence="1">
    <location>
        <begin position="189"/>
        <end position="200"/>
    </location>
</feature>
<evidence type="ECO:0000313" key="3">
    <source>
        <dbReference type="Proteomes" id="UP001141327"/>
    </source>
</evidence>
<organism evidence="2 3">
    <name type="scientific">Paratrimastix pyriformis</name>
    <dbReference type="NCBI Taxonomy" id="342808"/>
    <lineage>
        <taxon>Eukaryota</taxon>
        <taxon>Metamonada</taxon>
        <taxon>Preaxostyla</taxon>
        <taxon>Paratrimastigidae</taxon>
        <taxon>Paratrimastix</taxon>
    </lineage>
</organism>
<dbReference type="InterPro" id="IPR029052">
    <property type="entry name" value="Metallo-depent_PP-like"/>
</dbReference>
<protein>
    <recommendedName>
        <fullName evidence="4">Calcineurin-like phosphoesterase domain-containing protein</fullName>
    </recommendedName>
</protein>
<proteinExistence type="predicted"/>
<accession>A0ABQ8UES6</accession>
<reference evidence="2" key="1">
    <citation type="journal article" date="2022" name="bioRxiv">
        <title>Genomics of Preaxostyla Flagellates Illuminates Evolutionary Transitions and the Path Towards Mitochondrial Loss.</title>
        <authorList>
            <person name="Novak L.V.F."/>
            <person name="Treitli S.C."/>
            <person name="Pyrih J."/>
            <person name="Halakuc P."/>
            <person name="Pipaliya S.V."/>
            <person name="Vacek V."/>
            <person name="Brzon O."/>
            <person name="Soukal P."/>
            <person name="Eme L."/>
            <person name="Dacks J.B."/>
            <person name="Karnkowska A."/>
            <person name="Elias M."/>
            <person name="Hampl V."/>
        </authorList>
    </citation>
    <scope>NUCLEOTIDE SEQUENCE</scope>
    <source>
        <strain evidence="2">RCP-MX</strain>
    </source>
</reference>
<keyword evidence="3" id="KW-1185">Reference proteome</keyword>
<name>A0ABQ8UES6_9EUKA</name>
<feature type="region of interest" description="Disordered" evidence="1">
    <location>
        <begin position="164"/>
        <end position="215"/>
    </location>
</feature>
<dbReference type="Proteomes" id="UP001141327">
    <property type="component" value="Unassembled WGS sequence"/>
</dbReference>